<dbReference type="AlphaFoldDB" id="E1QQE3"/>
<protein>
    <submittedName>
        <fullName evidence="2">Uncharacterized protein</fullName>
    </submittedName>
</protein>
<keyword evidence="1" id="KW-1133">Transmembrane helix</keyword>
<keyword evidence="1" id="KW-0812">Transmembrane</keyword>
<keyword evidence="1" id="KW-0472">Membrane</keyword>
<dbReference type="EMBL" id="CP002100">
    <property type="protein sequence ID" value="ADN51630.1"/>
    <property type="molecule type" value="Genomic_DNA"/>
</dbReference>
<keyword evidence="3" id="KW-1185">Reference proteome</keyword>
<sequence>MSTRGISSLLIAVIMALTVIAIIGLIAISMPLLKSSMDKVRWAGSMGAYKPPSPINSSSAVNSPQTDGYCLYYSNNGITYVSCPSIPINQTTTP</sequence>
<dbReference type="Proteomes" id="UP000006681">
    <property type="component" value="Chromosome"/>
</dbReference>
<gene>
    <name evidence="2" type="ordered locus">Vdis_2262</name>
</gene>
<feature type="transmembrane region" description="Helical" evidence="1">
    <location>
        <begin position="6"/>
        <end position="33"/>
    </location>
</feature>
<reference evidence="2 3" key="1">
    <citation type="journal article" date="2010" name="Stand. Genomic Sci.">
        <title>Complete genome sequence of Vulcanisaeta distributa type strain (IC-017).</title>
        <authorList>
            <person name="Mavromatis K."/>
            <person name="Sikorski J."/>
            <person name="Pabst E."/>
            <person name="Teshima H."/>
            <person name="Lapidus A."/>
            <person name="Lucas S."/>
            <person name="Nolan M."/>
            <person name="Glavina Del Rio T."/>
            <person name="Cheng J.F."/>
            <person name="Bruce D."/>
            <person name="Goodwin L."/>
            <person name="Pitluck S."/>
            <person name="Liolios K."/>
            <person name="Ivanova N."/>
            <person name="Mikhailova N."/>
            <person name="Pati A."/>
            <person name="Chen A."/>
            <person name="Palaniappan K."/>
            <person name="Land M."/>
            <person name="Hauser L."/>
            <person name="Chang Y.J."/>
            <person name="Jeffries C.D."/>
            <person name="Rohde M."/>
            <person name="Spring S."/>
            <person name="Goker M."/>
            <person name="Wirth R."/>
            <person name="Woyke T."/>
            <person name="Bristow J."/>
            <person name="Eisen J.A."/>
            <person name="Markowitz V."/>
            <person name="Hugenholtz P."/>
            <person name="Klenk H.P."/>
            <person name="Kyrpides N.C."/>
        </authorList>
    </citation>
    <scope>NUCLEOTIDE SEQUENCE [LARGE SCALE GENOMIC DNA]</scope>
    <source>
        <strain evidence="3">DSM 14429 / JCM 11212 / NBRC 100878 / IC-017</strain>
    </source>
</reference>
<dbReference type="GeneID" id="9753216"/>
<reference evidence="3" key="2">
    <citation type="journal article" date="2010" name="Stand. Genomic Sci.">
        <title>Complete genome sequence of Vulcanisaeta distributa type strain (IC-017T).</title>
        <authorList>
            <person name="Mavromatis K."/>
            <person name="Sikorski J."/>
            <person name="Pabst E."/>
            <person name="Teshima H."/>
            <person name="Lapidus A."/>
            <person name="Lucas S."/>
            <person name="Nolan M."/>
            <person name="Glavina Del Rio T."/>
            <person name="Cheng J."/>
            <person name="Bruce D."/>
            <person name="Goodwin L."/>
            <person name="Pitluck S."/>
            <person name="Liolios K."/>
            <person name="Ivanova N."/>
            <person name="Mikhailova N."/>
            <person name="Pati A."/>
            <person name="Chen A."/>
            <person name="Palaniappan K."/>
            <person name="Land M."/>
            <person name="Hauser L."/>
            <person name="Chang Y."/>
            <person name="Jeffries C."/>
            <person name="Rohde M."/>
            <person name="Spring S."/>
            <person name="Goker M."/>
            <person name="Wirth R."/>
            <person name="Woyke T."/>
            <person name="Bristow J."/>
            <person name="Eisen J."/>
            <person name="Markowitz V."/>
            <person name="Hugenholtz P."/>
            <person name="Klenk H."/>
            <person name="Kyrpides N."/>
        </authorList>
    </citation>
    <scope>NUCLEOTIDE SEQUENCE [LARGE SCALE GENOMIC DNA]</scope>
    <source>
        <strain evidence="3">DSM 14429 / JCM 11212 / NBRC 100878 / IC-017</strain>
    </source>
</reference>
<dbReference type="eggNOG" id="arCOG13767">
    <property type="taxonomic scope" value="Archaea"/>
</dbReference>
<dbReference type="RefSeq" id="WP_013337355.1">
    <property type="nucleotide sequence ID" value="NC_014537.1"/>
</dbReference>
<proteinExistence type="predicted"/>
<evidence type="ECO:0000256" key="1">
    <source>
        <dbReference type="SAM" id="Phobius"/>
    </source>
</evidence>
<accession>E1QQE3</accession>
<dbReference type="STRING" id="572478.Vdis_2262"/>
<organism evidence="2 3">
    <name type="scientific">Vulcanisaeta distributa (strain DSM 14429 / JCM 11212 / NBRC 100878 / IC-017)</name>
    <dbReference type="NCBI Taxonomy" id="572478"/>
    <lineage>
        <taxon>Archaea</taxon>
        <taxon>Thermoproteota</taxon>
        <taxon>Thermoprotei</taxon>
        <taxon>Thermoproteales</taxon>
        <taxon>Thermoproteaceae</taxon>
        <taxon>Vulcanisaeta</taxon>
    </lineage>
</organism>
<dbReference type="HOGENOM" id="CLU_2327407_0_0_2"/>
<evidence type="ECO:0000313" key="2">
    <source>
        <dbReference type="EMBL" id="ADN51630.1"/>
    </source>
</evidence>
<name>E1QQE3_VULDI</name>
<dbReference type="OrthoDB" id="376332at2157"/>
<evidence type="ECO:0000313" key="3">
    <source>
        <dbReference type="Proteomes" id="UP000006681"/>
    </source>
</evidence>
<dbReference type="KEGG" id="vdi:Vdis_2262"/>